<name>X1Q121_9ZZZZ</name>
<accession>X1Q121</accession>
<feature type="non-terminal residue" evidence="2">
    <location>
        <position position="1"/>
    </location>
</feature>
<evidence type="ECO:0000259" key="1">
    <source>
        <dbReference type="Pfam" id="PF18135"/>
    </source>
</evidence>
<feature type="non-terminal residue" evidence="2">
    <location>
        <position position="253"/>
    </location>
</feature>
<sequence length="253" mass="30077">NWQKVSPKSEFYLFIPRDERLLERYEKYPKVADIFPLNGVGMTTARDSFVIDRDKNTLLNRIRLFKNSKYSDDDLHAFFQINRKKGWSIRKAWNMLQSISDSDLNKFVLPVLYRPFDVQWIFYHDSVVWRTVKRVMHHMMQENLALCIGRAGQVVGLEKPWNIVFCSDCIEDFNLFYRGGNVNFPLYIYPDTDNSPNHVRGTNRTMMMIFEPAEAYRPKKPNINQAFIDFLTKTYAKMAKPEKIFYYIYAVLC</sequence>
<dbReference type="Pfam" id="PF18135">
    <property type="entry name" value="Type_ISP_C"/>
    <property type="match status" value="1"/>
</dbReference>
<proteinExistence type="predicted"/>
<dbReference type="AlphaFoldDB" id="X1Q121"/>
<evidence type="ECO:0000313" key="2">
    <source>
        <dbReference type="EMBL" id="GAI36909.1"/>
    </source>
</evidence>
<protein>
    <recommendedName>
        <fullName evidence="1">Type ISP restriction-modification enzyme LLaBIII C-terminal specificity domain-containing protein</fullName>
    </recommendedName>
</protein>
<feature type="domain" description="Type ISP restriction-modification enzyme LLaBIII C-terminal specificity" evidence="1">
    <location>
        <begin position="33"/>
        <end position="252"/>
    </location>
</feature>
<reference evidence="2" key="1">
    <citation type="journal article" date="2014" name="Front. Microbiol.">
        <title>High frequency of phylogenetically diverse reductive dehalogenase-homologous genes in deep subseafloor sedimentary metagenomes.</title>
        <authorList>
            <person name="Kawai M."/>
            <person name="Futagami T."/>
            <person name="Toyoda A."/>
            <person name="Takaki Y."/>
            <person name="Nishi S."/>
            <person name="Hori S."/>
            <person name="Arai W."/>
            <person name="Tsubouchi T."/>
            <person name="Morono Y."/>
            <person name="Uchiyama I."/>
            <person name="Ito T."/>
            <person name="Fujiyama A."/>
            <person name="Inagaki F."/>
            <person name="Takami H."/>
        </authorList>
    </citation>
    <scope>NUCLEOTIDE SEQUENCE</scope>
    <source>
        <strain evidence="2">Expedition CK06-06</strain>
    </source>
</reference>
<comment type="caution">
    <text evidence="2">The sequence shown here is derived from an EMBL/GenBank/DDBJ whole genome shotgun (WGS) entry which is preliminary data.</text>
</comment>
<dbReference type="InterPro" id="IPR041635">
    <property type="entry name" value="Type_ISP_LLaBIII_C"/>
</dbReference>
<organism evidence="2">
    <name type="scientific">marine sediment metagenome</name>
    <dbReference type="NCBI Taxonomy" id="412755"/>
    <lineage>
        <taxon>unclassified sequences</taxon>
        <taxon>metagenomes</taxon>
        <taxon>ecological metagenomes</taxon>
    </lineage>
</organism>
<dbReference type="EMBL" id="BARV01031372">
    <property type="protein sequence ID" value="GAI36909.1"/>
    <property type="molecule type" value="Genomic_DNA"/>
</dbReference>
<gene>
    <name evidence="2" type="ORF">S06H3_49658</name>
</gene>